<evidence type="ECO:0000256" key="1">
    <source>
        <dbReference type="SAM" id="MobiDB-lite"/>
    </source>
</evidence>
<dbReference type="SUPFAM" id="SSF54695">
    <property type="entry name" value="POZ domain"/>
    <property type="match status" value="1"/>
</dbReference>
<keyword evidence="3" id="KW-1185">Reference proteome</keyword>
<name>A0A428QWI7_9HYPO</name>
<gene>
    <name evidence="2" type="ORF">CEP54_002197</name>
</gene>
<reference evidence="2 3" key="1">
    <citation type="submission" date="2017-06" db="EMBL/GenBank/DDBJ databases">
        <title>Comparative genomic analysis of Ambrosia Fusariam Clade fungi.</title>
        <authorList>
            <person name="Stajich J.E."/>
            <person name="Carrillo J."/>
            <person name="Kijimoto T."/>
            <person name="Eskalen A."/>
            <person name="O'Donnell K."/>
            <person name="Kasson M."/>
        </authorList>
    </citation>
    <scope>NUCLEOTIDE SEQUENCE [LARGE SCALE GENOMIC DNA]</scope>
    <source>
        <strain evidence="2 3">NRRL62584</strain>
    </source>
</reference>
<dbReference type="Gene3D" id="3.30.710.10">
    <property type="entry name" value="Potassium Channel Kv1.1, Chain A"/>
    <property type="match status" value="1"/>
</dbReference>
<feature type="region of interest" description="Disordered" evidence="1">
    <location>
        <begin position="1"/>
        <end position="20"/>
    </location>
</feature>
<dbReference type="InterPro" id="IPR011333">
    <property type="entry name" value="SKP1/BTB/POZ_sf"/>
</dbReference>
<evidence type="ECO:0000313" key="3">
    <source>
        <dbReference type="Proteomes" id="UP000288168"/>
    </source>
</evidence>
<organism evidence="2 3">
    <name type="scientific">Fusarium duplospermum</name>
    <dbReference type="NCBI Taxonomy" id="1325734"/>
    <lineage>
        <taxon>Eukaryota</taxon>
        <taxon>Fungi</taxon>
        <taxon>Dikarya</taxon>
        <taxon>Ascomycota</taxon>
        <taxon>Pezizomycotina</taxon>
        <taxon>Sordariomycetes</taxon>
        <taxon>Hypocreomycetidae</taxon>
        <taxon>Hypocreales</taxon>
        <taxon>Nectriaceae</taxon>
        <taxon>Fusarium</taxon>
        <taxon>Fusarium solani species complex</taxon>
    </lineage>
</organism>
<dbReference type="OrthoDB" id="5275938at2759"/>
<evidence type="ECO:0000313" key="2">
    <source>
        <dbReference type="EMBL" id="RSL69669.1"/>
    </source>
</evidence>
<dbReference type="STRING" id="1325734.A0A428QWI7"/>
<dbReference type="EMBL" id="NKCI01000012">
    <property type="protein sequence ID" value="RSL69669.1"/>
    <property type="molecule type" value="Genomic_DNA"/>
</dbReference>
<sequence>MKDGRGRKRPADEAFDDDPKFDKIAPDGDVTFILDEGETRVRVHSAIMKNTSPVFAAMLVPHFKEGHTLREGGCAPVEIPLPENDGVAFGWICRVLHCQSDTYSWQPEPKEIVQVLDLAEKYDLLKGILLSVRFWVGEVGETPVYYYDLWPLLLACHRAQDGDLFKSISHQFLLGYPGSFVELASDTEDPGRTAYRLAAILEASRNQLFPKVFKILHVDLPEAIQGHPCHQFEDPDSECIESIEAELKLHLHRYDTSCSINQAIEFILDTLHKLCKIGCCGRCVKYRIAMCTTIECICRNLQEKVKGLCLTCFDRTSTGECTNKHGKSLVARRPVGYT</sequence>
<dbReference type="AlphaFoldDB" id="A0A428QWI7"/>
<dbReference type="Proteomes" id="UP000288168">
    <property type="component" value="Unassembled WGS sequence"/>
</dbReference>
<proteinExistence type="predicted"/>
<accession>A0A428QWI7</accession>
<protein>
    <submittedName>
        <fullName evidence="2">Uncharacterized protein</fullName>
    </submittedName>
</protein>
<comment type="caution">
    <text evidence="2">The sequence shown here is derived from an EMBL/GenBank/DDBJ whole genome shotgun (WGS) entry which is preliminary data.</text>
</comment>